<organism evidence="3">
    <name type="scientific">Opuntia streptacantha</name>
    <name type="common">Prickly pear cactus</name>
    <name type="synonym">Opuntia cardona</name>
    <dbReference type="NCBI Taxonomy" id="393608"/>
    <lineage>
        <taxon>Eukaryota</taxon>
        <taxon>Viridiplantae</taxon>
        <taxon>Streptophyta</taxon>
        <taxon>Embryophyta</taxon>
        <taxon>Tracheophyta</taxon>
        <taxon>Spermatophyta</taxon>
        <taxon>Magnoliopsida</taxon>
        <taxon>eudicotyledons</taxon>
        <taxon>Gunneridae</taxon>
        <taxon>Pentapetalae</taxon>
        <taxon>Caryophyllales</taxon>
        <taxon>Cactineae</taxon>
        <taxon>Cactaceae</taxon>
        <taxon>Opuntioideae</taxon>
        <taxon>Opuntia</taxon>
    </lineage>
</organism>
<feature type="compositionally biased region" description="Pro residues" evidence="1">
    <location>
        <begin position="28"/>
        <end position="39"/>
    </location>
</feature>
<dbReference type="SMART" id="SM01349">
    <property type="entry name" value="TOG"/>
    <property type="match status" value="1"/>
</dbReference>
<dbReference type="InterPro" id="IPR033337">
    <property type="entry name" value="TORTIFOLIA1/SINE1-2"/>
</dbReference>
<feature type="compositionally biased region" description="Basic and acidic residues" evidence="1">
    <location>
        <begin position="335"/>
        <end position="364"/>
    </location>
</feature>
<dbReference type="AlphaFoldDB" id="A0A7C9AQ30"/>
<dbReference type="InterPro" id="IPR034085">
    <property type="entry name" value="TOG"/>
</dbReference>
<dbReference type="Pfam" id="PF24713">
    <property type="entry name" value="TOR1L1_C"/>
    <property type="match status" value="1"/>
</dbReference>
<dbReference type="EMBL" id="GISG01258216">
    <property type="protein sequence ID" value="MBA4673234.1"/>
    <property type="molecule type" value="Transcribed_RNA"/>
</dbReference>
<dbReference type="PANTHER" id="PTHR31355">
    <property type="entry name" value="MICROTUBULE-ASSOCIATED PROTEIN TORTIFOLIA1"/>
    <property type="match status" value="1"/>
</dbReference>
<dbReference type="EMBL" id="GISG01258217">
    <property type="protein sequence ID" value="MBA4673235.1"/>
    <property type="molecule type" value="Transcribed_RNA"/>
</dbReference>
<dbReference type="GO" id="GO:0009826">
    <property type="term" value="P:unidimensional cell growth"/>
    <property type="evidence" value="ECO:0007669"/>
    <property type="project" value="TreeGrafter"/>
</dbReference>
<feature type="domain" description="TOG" evidence="2">
    <location>
        <begin position="76"/>
        <end position="314"/>
    </location>
</feature>
<proteinExistence type="predicted"/>
<dbReference type="GO" id="GO:0008017">
    <property type="term" value="F:microtubule binding"/>
    <property type="evidence" value="ECO:0007669"/>
    <property type="project" value="InterPro"/>
</dbReference>
<reference evidence="3" key="2">
    <citation type="submission" date="2020-07" db="EMBL/GenBank/DDBJ databases">
        <authorList>
            <person name="Vera ALvarez R."/>
            <person name="Arias-Moreno D.M."/>
            <person name="Jimenez-Jacinto V."/>
            <person name="Jimenez-Bremont J.F."/>
            <person name="Swaminathan K."/>
            <person name="Moose S.P."/>
            <person name="Guerrero-Gonzalez M.L."/>
            <person name="Marino-Ramirez L."/>
            <person name="Landsman D."/>
            <person name="Rodriguez-Kessler M."/>
            <person name="Delgado-Sanchez P."/>
        </authorList>
    </citation>
    <scope>NUCLEOTIDE SEQUENCE</scope>
    <source>
        <tissue evidence="3">Cladode</tissue>
    </source>
</reference>
<feature type="compositionally biased region" description="Low complexity" evidence="1">
    <location>
        <begin position="365"/>
        <end position="378"/>
    </location>
</feature>
<dbReference type="InterPro" id="IPR057599">
    <property type="entry name" value="TORTIFOLIA1/TORL1-2_C"/>
</dbReference>
<feature type="region of interest" description="Disordered" evidence="1">
    <location>
        <begin position="429"/>
        <end position="477"/>
    </location>
</feature>
<evidence type="ECO:0000256" key="1">
    <source>
        <dbReference type="SAM" id="MobiDB-lite"/>
    </source>
</evidence>
<protein>
    <recommendedName>
        <fullName evidence="2">TOG domain-containing protein</fullName>
    </recommendedName>
</protein>
<dbReference type="InterPro" id="IPR016024">
    <property type="entry name" value="ARM-type_fold"/>
</dbReference>
<feature type="region of interest" description="Disordered" evidence="1">
    <location>
        <begin position="594"/>
        <end position="680"/>
    </location>
</feature>
<feature type="region of interest" description="Disordered" evidence="1">
    <location>
        <begin position="332"/>
        <end position="379"/>
    </location>
</feature>
<dbReference type="SUPFAM" id="SSF48371">
    <property type="entry name" value="ARM repeat"/>
    <property type="match status" value="1"/>
</dbReference>
<dbReference type="GO" id="GO:0010005">
    <property type="term" value="C:cortical microtubule, transverse to long axis"/>
    <property type="evidence" value="ECO:0007669"/>
    <property type="project" value="TreeGrafter"/>
</dbReference>
<feature type="region of interest" description="Disordered" evidence="1">
    <location>
        <begin position="1"/>
        <end position="42"/>
    </location>
</feature>
<accession>A0A7C9AQ30</accession>
<dbReference type="GO" id="GO:0010031">
    <property type="term" value="P:circumnutation"/>
    <property type="evidence" value="ECO:0007669"/>
    <property type="project" value="TreeGrafter"/>
</dbReference>
<dbReference type="Pfam" id="PF24714">
    <property type="entry name" value="TOR1L1_N"/>
    <property type="match status" value="1"/>
</dbReference>
<dbReference type="Gene3D" id="1.25.10.10">
    <property type="entry name" value="Leucine-rich Repeat Variant"/>
    <property type="match status" value="2"/>
</dbReference>
<reference evidence="3" key="1">
    <citation type="journal article" date="2013" name="J. Plant Res.">
        <title>Effect of fungi and light on seed germination of three Opuntia species from semiarid lands of central Mexico.</title>
        <authorList>
            <person name="Delgado-Sanchez P."/>
            <person name="Jimenez-Bremont J.F."/>
            <person name="Guerrero-Gonzalez Mde L."/>
            <person name="Flores J."/>
        </authorList>
    </citation>
    <scope>NUCLEOTIDE SEQUENCE</scope>
    <source>
        <tissue evidence="3">Cladode</tissue>
    </source>
</reference>
<name>A0A7C9AQ30_OPUST</name>
<dbReference type="InterPro" id="IPR011989">
    <property type="entry name" value="ARM-like"/>
</dbReference>
<evidence type="ECO:0000259" key="2">
    <source>
        <dbReference type="SMART" id="SM01349"/>
    </source>
</evidence>
<feature type="compositionally biased region" description="Basic and acidic residues" evidence="1">
    <location>
        <begin position="460"/>
        <end position="477"/>
    </location>
</feature>
<dbReference type="InterPro" id="IPR057600">
    <property type="entry name" value="TORTIFOLIA1/SINE1-2_N"/>
</dbReference>
<feature type="compositionally biased region" description="Basic and acidic residues" evidence="1">
    <location>
        <begin position="648"/>
        <end position="657"/>
    </location>
</feature>
<dbReference type="PANTHER" id="PTHR31355:SF7">
    <property type="entry name" value="MICROTUBULE-ASSOCIATED PROTEIN TORTIFOLIA1"/>
    <property type="match status" value="1"/>
</dbReference>
<feature type="compositionally biased region" description="Low complexity" evidence="1">
    <location>
        <begin position="12"/>
        <end position="27"/>
    </location>
</feature>
<sequence>MGSQGPKSAKFSRLSSQPSSLSRTPSSAPVPPSTVPPPSSLSSHLAMVELKQRILNSLSKLSDRDTHQIGIEELESIIQTIQNDAVPMLLNCLFDSSTSDPKPSVKKESIRLLSVVCGSHPDLVSTHLVKIIAHIAKRLRDSDSGVRDACREAIGSIARVYVKGDGENGVVSLFVRPLFEAMGENNKGVQVGAAMCLGRVVECPETTPVSSLQKLCPRVCKYLNSPNFFAKSALLPVVGSLSQVGAVTPQSLEPLLQSIHECLSSSDWATRKAAAEALTALALHSSDLVKYGAASTLTALEACRFDKIKPVRDSMTEALQLWKKIAGKAGDGTLDEGKASGHDAESDLPDKDKKSDQSKIDSSPKDSSNVAASVSDSVGKAKNGSIPVGLLKKKLPLTDKDLNPEFFQKLEKNGPDDLAVEVVVPRKCLNQSNPGGGETESNNAQAKDSTEKGSVNVPSRQRDIDVHARDRGLDEGLNGKDLRARTFGIEDRGTSVSKPENQPDGSLMNGKGNWLAIQRQLLHLERQQAHLMNMLQEFMGGSHNSMVTLENRVRGLERMVEDMAHDLSISSSRRGGSFRYNGYLDYGGRLTYGDRFPPSEGVSPSMRGRGPTWRSDLQEPWDFHSYGAPKNGQLGIRRDVGSSSVDGRSPRSEHENDQVSSRRAWDKGAGSVRLGEGPSARSVWQASKDEATLAAIRVAGEDIGTVRTARTTARELDAEATGNDNNVPERDPIWTSWGNAMDAIQVGDMDTAYAEVLSTGDDSLLVKLMDRSGPVFDQLSNEVAVEVLNAIVPFVVEQNLFDLCLSWIQQLLDLVVEHGPDVFSIPMEVKKELLFNLHDASSALELLEDWDGASPDQLLLQLASAWDIDLQQPGS</sequence>
<feature type="compositionally biased region" description="Polar residues" evidence="1">
    <location>
        <begin position="429"/>
        <end position="459"/>
    </location>
</feature>
<evidence type="ECO:0000313" key="3">
    <source>
        <dbReference type="EMBL" id="MBA4673234.1"/>
    </source>
</evidence>